<dbReference type="Proteomes" id="UP001319883">
    <property type="component" value="Unassembled WGS sequence"/>
</dbReference>
<dbReference type="InterPro" id="IPR001525">
    <property type="entry name" value="C5_MeTfrase"/>
</dbReference>
<dbReference type="InterPro" id="IPR029063">
    <property type="entry name" value="SAM-dependent_MTases_sf"/>
</dbReference>
<evidence type="ECO:0000256" key="4">
    <source>
        <dbReference type="ARBA" id="ARBA00047422"/>
    </source>
</evidence>
<reference evidence="5 6" key="1">
    <citation type="submission" date="2021-05" db="EMBL/GenBank/DDBJ databases">
        <title>Petroleum and Energy Research Collection (APPE): ex situ preservation of microbial diversity associated with the oil industry and exploitation of its biotechnological potential.</title>
        <authorList>
            <person name="Paixao C.T.M."/>
            <person name="Gomes M.B."/>
            <person name="Oliveira V.M."/>
        </authorList>
    </citation>
    <scope>NUCLEOTIDE SEQUENCE [LARGE SCALE GENOMIC DNA]</scope>
    <source>
        <strain evidence="5 6">LIT2</strain>
    </source>
</reference>
<keyword evidence="3" id="KW-0680">Restriction system</keyword>
<evidence type="ECO:0000313" key="6">
    <source>
        <dbReference type="Proteomes" id="UP001319883"/>
    </source>
</evidence>
<keyword evidence="1 5" id="KW-0489">Methyltransferase</keyword>
<protein>
    <submittedName>
        <fullName evidence="5">DNA cytosine methyltransferase</fullName>
    </submittedName>
</protein>
<name>A0ABS7WWU9_9GAMM</name>
<evidence type="ECO:0000256" key="1">
    <source>
        <dbReference type="ARBA" id="ARBA00022603"/>
    </source>
</evidence>
<sequence>MNSFYEFFAGGGMARAGLSTNWECLFANDFDPKKAASYALNWGNDHLHVGDVAKLTTDDLPGRPDLAWASFPCQDLSLAGGGAGLKPASFTRALIGRSEAAGQRQLSS</sequence>
<comment type="caution">
    <text evidence="5">The sequence shown here is derived from an EMBL/GenBank/DDBJ whole genome shotgun (WGS) entry which is preliminary data.</text>
</comment>
<dbReference type="GO" id="GO:0032259">
    <property type="term" value="P:methylation"/>
    <property type="evidence" value="ECO:0007669"/>
    <property type="project" value="UniProtKB-KW"/>
</dbReference>
<keyword evidence="2" id="KW-0808">Transferase</keyword>
<proteinExistence type="predicted"/>
<accession>A0ABS7WWU9</accession>
<dbReference type="RefSeq" id="WP_224420080.1">
    <property type="nucleotide sequence ID" value="NZ_JAGXFD010000001.1"/>
</dbReference>
<comment type="catalytic activity">
    <reaction evidence="4">
        <text>a 2'-deoxycytidine in DNA + S-adenosyl-L-methionine = a 5-methyl-2'-deoxycytidine in DNA + S-adenosyl-L-homocysteine + H(+)</text>
        <dbReference type="Rhea" id="RHEA:13681"/>
        <dbReference type="Rhea" id="RHEA-COMP:11369"/>
        <dbReference type="Rhea" id="RHEA-COMP:11370"/>
        <dbReference type="ChEBI" id="CHEBI:15378"/>
        <dbReference type="ChEBI" id="CHEBI:57856"/>
        <dbReference type="ChEBI" id="CHEBI:59789"/>
        <dbReference type="ChEBI" id="CHEBI:85452"/>
        <dbReference type="ChEBI" id="CHEBI:85454"/>
        <dbReference type="EC" id="2.1.1.37"/>
    </reaction>
</comment>
<organism evidence="5 6">
    <name type="scientific">Modicisalibacter tunisiensis</name>
    <dbReference type="NCBI Taxonomy" id="390637"/>
    <lineage>
        <taxon>Bacteria</taxon>
        <taxon>Pseudomonadati</taxon>
        <taxon>Pseudomonadota</taxon>
        <taxon>Gammaproteobacteria</taxon>
        <taxon>Oceanospirillales</taxon>
        <taxon>Halomonadaceae</taxon>
        <taxon>Modicisalibacter</taxon>
    </lineage>
</organism>
<gene>
    <name evidence="5" type="ORF">KGQ91_01455</name>
</gene>
<dbReference type="SUPFAM" id="SSF53335">
    <property type="entry name" value="S-adenosyl-L-methionine-dependent methyltransferases"/>
    <property type="match status" value="1"/>
</dbReference>
<evidence type="ECO:0000256" key="2">
    <source>
        <dbReference type="ARBA" id="ARBA00022679"/>
    </source>
</evidence>
<dbReference type="Pfam" id="PF00145">
    <property type="entry name" value="DNA_methylase"/>
    <property type="match status" value="1"/>
</dbReference>
<dbReference type="EMBL" id="JAGXFD010000001">
    <property type="protein sequence ID" value="MBZ9566361.1"/>
    <property type="molecule type" value="Genomic_DNA"/>
</dbReference>
<keyword evidence="6" id="KW-1185">Reference proteome</keyword>
<evidence type="ECO:0000313" key="5">
    <source>
        <dbReference type="EMBL" id="MBZ9566361.1"/>
    </source>
</evidence>
<evidence type="ECO:0000256" key="3">
    <source>
        <dbReference type="ARBA" id="ARBA00022747"/>
    </source>
</evidence>
<dbReference type="GO" id="GO:0008168">
    <property type="term" value="F:methyltransferase activity"/>
    <property type="evidence" value="ECO:0007669"/>
    <property type="project" value="UniProtKB-KW"/>
</dbReference>
<dbReference type="Gene3D" id="3.40.50.150">
    <property type="entry name" value="Vaccinia Virus protein VP39"/>
    <property type="match status" value="1"/>
</dbReference>